<feature type="transmembrane region" description="Helical" evidence="9">
    <location>
        <begin position="138"/>
        <end position="162"/>
    </location>
</feature>
<keyword evidence="9" id="KW-0812">Transmembrane</keyword>
<keyword evidence="8" id="KW-0902">Two-component regulatory system</keyword>
<name>A0A7V8RFQ0_9SPHN</name>
<dbReference type="GO" id="GO:0000155">
    <property type="term" value="F:phosphorelay sensor kinase activity"/>
    <property type="evidence" value="ECO:0007669"/>
    <property type="project" value="InterPro"/>
</dbReference>
<evidence type="ECO:0000256" key="2">
    <source>
        <dbReference type="ARBA" id="ARBA00012438"/>
    </source>
</evidence>
<dbReference type="InterPro" id="IPR004358">
    <property type="entry name" value="Sig_transdc_His_kin-like_C"/>
</dbReference>
<comment type="caution">
    <text evidence="11">The sequence shown here is derived from an EMBL/GenBank/DDBJ whole genome shotgun (WGS) entry which is preliminary data.</text>
</comment>
<evidence type="ECO:0000313" key="11">
    <source>
        <dbReference type="EMBL" id="MBA1375612.1"/>
    </source>
</evidence>
<dbReference type="Gene3D" id="1.10.287.130">
    <property type="match status" value="1"/>
</dbReference>
<dbReference type="EMBL" id="VDES01000003">
    <property type="protein sequence ID" value="MBA1375612.1"/>
    <property type="molecule type" value="Genomic_DNA"/>
</dbReference>
<feature type="transmembrane region" description="Helical" evidence="9">
    <location>
        <begin position="106"/>
        <end position="126"/>
    </location>
</feature>
<dbReference type="SUPFAM" id="SSF47384">
    <property type="entry name" value="Homodimeric domain of signal transducing histidine kinase"/>
    <property type="match status" value="1"/>
</dbReference>
<dbReference type="PANTHER" id="PTHR43065">
    <property type="entry name" value="SENSOR HISTIDINE KINASE"/>
    <property type="match status" value="1"/>
</dbReference>
<dbReference type="InterPro" id="IPR003661">
    <property type="entry name" value="HisK_dim/P_dom"/>
</dbReference>
<gene>
    <name evidence="11" type="ORF">FG486_14795</name>
</gene>
<keyword evidence="3" id="KW-0597">Phosphoprotein</keyword>
<evidence type="ECO:0000256" key="6">
    <source>
        <dbReference type="ARBA" id="ARBA00022777"/>
    </source>
</evidence>
<dbReference type="PROSITE" id="PS50109">
    <property type="entry name" value="HIS_KIN"/>
    <property type="match status" value="1"/>
</dbReference>
<keyword evidence="12" id="KW-1185">Reference proteome</keyword>
<dbReference type="InterPro" id="IPR036890">
    <property type="entry name" value="HATPase_C_sf"/>
</dbReference>
<dbReference type="Gene3D" id="3.30.565.10">
    <property type="entry name" value="Histidine kinase-like ATPase, C-terminal domain"/>
    <property type="match status" value="1"/>
</dbReference>
<keyword evidence="5" id="KW-0547">Nucleotide-binding</keyword>
<dbReference type="Pfam" id="PF00512">
    <property type="entry name" value="HisKA"/>
    <property type="match status" value="1"/>
</dbReference>
<dbReference type="RefSeq" id="WP_181268118.1">
    <property type="nucleotide sequence ID" value="NZ_BAAAGB010000001.1"/>
</dbReference>
<dbReference type="Proteomes" id="UP000589292">
    <property type="component" value="Unassembled WGS sequence"/>
</dbReference>
<dbReference type="EC" id="2.7.13.3" evidence="2"/>
<dbReference type="AlphaFoldDB" id="A0A7V8RFQ0"/>
<evidence type="ECO:0000256" key="9">
    <source>
        <dbReference type="SAM" id="Phobius"/>
    </source>
</evidence>
<dbReference type="PRINTS" id="PR00344">
    <property type="entry name" value="BCTRLSENSOR"/>
</dbReference>
<evidence type="ECO:0000256" key="7">
    <source>
        <dbReference type="ARBA" id="ARBA00022840"/>
    </source>
</evidence>
<reference evidence="11 12" key="1">
    <citation type="journal article" date="1994" name="Int. J. Syst. Bacteriol.">
        <title>Phylogenetic positions of novel aerobic, bacteriochlorophyll a-containing bacteria and description of Roseococcus thiosulfatophilus gen. nov., sp. nov., Erythromicrobium ramosum gen. nov., sp. nov., and Erythrobacter litoralis sp. nov.</title>
        <authorList>
            <person name="Yurkov V."/>
            <person name="Stackebrandt E."/>
            <person name="Holmes A."/>
            <person name="Fuerst J.A."/>
            <person name="Hugenholtz P."/>
            <person name="Golecki J."/>
            <person name="Gad'on N."/>
            <person name="Gorlenko V.M."/>
            <person name="Kompantseva E.I."/>
            <person name="Drews G."/>
        </authorList>
    </citation>
    <scope>NUCLEOTIDE SEQUENCE [LARGE SCALE GENOMIC DNA]</scope>
    <source>
        <strain evidence="11 12">KR-99</strain>
    </source>
</reference>
<accession>A0A7V8RFQ0</accession>
<keyword evidence="4" id="KW-0808">Transferase</keyword>
<sequence length="743" mass="81961">MLSVNYPQGFRVVLPYLWPMALLALAAATGLSAIRLIAAPGFEFYFGPLFYLLAYRWFGLRAGLVTAVATMLPSLWWWGHPMAVLLAIGHILAIDRFSGEDRSLSTVTFFYQLLVGATASLIWLNLPEPLAPEIVLDIAVRRILCETLLAACADLVLLAVLVDTTRGRVRRVRKLGLQQSIEALVSIAVAGAAMLFLLGELNHVNERLELHHEDVVSAVHALPDRNALQSGRTYWLNMHGVDTPMPFMKVASSAMGQAGPSLGCHVFDDGRGDGTGRQSLRYWLDMCYAVPLGAGKIVLVSPHGHVIDLYRSVLHGIAPLMAYLGLAQIGLMMFGASVRRSSRVLSQALLGFGRGYVTTRPTAPFREADRLVGAFIAANNEFVAFERQRVHLMRTVEELRSAIDLRLLSDIRFDAQRGELRYAKIDPTSGRRGASLAVHSGDSAHFQSLAGQSEIMVEFRRGRDQDDQWYLLIARDYDQESDSWRYGCLIRLRTAKAFQTQMRHSARLMELGGMASALSHELRQPLFTISLAAENAQLLMHSGQMDPERMAAKLGRIVEQVERANAIIQRTSSYARTERDERVDMDICQAVRNAVRFMRPVMTERDIDLQIVIPDALPVMSLPRIGIEQIIVNALQNAADSIDTRRENEEDSSIMGAVRVQVEQLDQTIVLNVQDNGAGLDPSIRSNAFNAFCTTKPEGKGTGLGLFVCRQIMDEVGGSIAIADNAQAPGATLTLRFPLAEGG</sequence>
<keyword evidence="9" id="KW-1133">Transmembrane helix</keyword>
<proteinExistence type="predicted"/>
<feature type="domain" description="Histidine kinase" evidence="10">
    <location>
        <begin position="517"/>
        <end position="741"/>
    </location>
</feature>
<comment type="catalytic activity">
    <reaction evidence="1">
        <text>ATP + protein L-histidine = ADP + protein N-phospho-L-histidine.</text>
        <dbReference type="EC" id="2.7.13.3"/>
    </reaction>
</comment>
<evidence type="ECO:0000256" key="3">
    <source>
        <dbReference type="ARBA" id="ARBA00022553"/>
    </source>
</evidence>
<keyword evidence="7" id="KW-0067">ATP-binding</keyword>
<dbReference type="InterPro" id="IPR005467">
    <property type="entry name" value="His_kinase_dom"/>
</dbReference>
<dbReference type="SMART" id="SM00388">
    <property type="entry name" value="HisKA"/>
    <property type="match status" value="1"/>
</dbReference>
<protein>
    <recommendedName>
        <fullName evidence="2">histidine kinase</fullName>
        <ecNumber evidence="2">2.7.13.3</ecNumber>
    </recommendedName>
</protein>
<dbReference type="InterPro" id="IPR003594">
    <property type="entry name" value="HATPase_dom"/>
</dbReference>
<keyword evidence="9" id="KW-0472">Membrane</keyword>
<organism evidence="11 12">
    <name type="scientific">Sphingomonas ursincola</name>
    <dbReference type="NCBI Taxonomy" id="56361"/>
    <lineage>
        <taxon>Bacteria</taxon>
        <taxon>Pseudomonadati</taxon>
        <taxon>Pseudomonadota</taxon>
        <taxon>Alphaproteobacteria</taxon>
        <taxon>Sphingomonadales</taxon>
        <taxon>Sphingomonadaceae</taxon>
        <taxon>Sphingomonas</taxon>
    </lineage>
</organism>
<dbReference type="GO" id="GO:0005524">
    <property type="term" value="F:ATP binding"/>
    <property type="evidence" value="ECO:0007669"/>
    <property type="project" value="UniProtKB-KW"/>
</dbReference>
<dbReference type="CDD" id="cd00082">
    <property type="entry name" value="HisKA"/>
    <property type="match status" value="1"/>
</dbReference>
<evidence type="ECO:0000256" key="5">
    <source>
        <dbReference type="ARBA" id="ARBA00022741"/>
    </source>
</evidence>
<feature type="transmembrane region" description="Helical" evidence="9">
    <location>
        <begin position="75"/>
        <end position="94"/>
    </location>
</feature>
<keyword evidence="6" id="KW-0418">Kinase</keyword>
<evidence type="ECO:0000259" key="10">
    <source>
        <dbReference type="PROSITE" id="PS50109"/>
    </source>
</evidence>
<dbReference type="SMART" id="SM00387">
    <property type="entry name" value="HATPase_c"/>
    <property type="match status" value="1"/>
</dbReference>
<evidence type="ECO:0000313" key="12">
    <source>
        <dbReference type="Proteomes" id="UP000589292"/>
    </source>
</evidence>
<dbReference type="InterPro" id="IPR036097">
    <property type="entry name" value="HisK_dim/P_sf"/>
</dbReference>
<dbReference type="PANTHER" id="PTHR43065:SF10">
    <property type="entry name" value="PEROXIDE STRESS-ACTIVATED HISTIDINE KINASE MAK3"/>
    <property type="match status" value="1"/>
</dbReference>
<evidence type="ECO:0000256" key="8">
    <source>
        <dbReference type="ARBA" id="ARBA00023012"/>
    </source>
</evidence>
<feature type="transmembrane region" description="Helical" evidence="9">
    <location>
        <begin position="16"/>
        <end position="37"/>
    </location>
</feature>
<dbReference type="Pfam" id="PF02518">
    <property type="entry name" value="HATPase_c"/>
    <property type="match status" value="1"/>
</dbReference>
<evidence type="ECO:0000256" key="4">
    <source>
        <dbReference type="ARBA" id="ARBA00022679"/>
    </source>
</evidence>
<dbReference type="SUPFAM" id="SSF55874">
    <property type="entry name" value="ATPase domain of HSP90 chaperone/DNA topoisomerase II/histidine kinase"/>
    <property type="match status" value="1"/>
</dbReference>
<feature type="transmembrane region" description="Helical" evidence="9">
    <location>
        <begin position="183"/>
        <end position="201"/>
    </location>
</feature>
<evidence type="ECO:0000256" key="1">
    <source>
        <dbReference type="ARBA" id="ARBA00000085"/>
    </source>
</evidence>
<feature type="transmembrane region" description="Helical" evidence="9">
    <location>
        <begin position="49"/>
        <end position="69"/>
    </location>
</feature>